<dbReference type="GO" id="GO:0003700">
    <property type="term" value="F:DNA-binding transcription factor activity"/>
    <property type="evidence" value="ECO:0007669"/>
    <property type="project" value="InterPro"/>
</dbReference>
<dbReference type="SMART" id="SM00342">
    <property type="entry name" value="HTH_ARAC"/>
    <property type="match status" value="1"/>
</dbReference>
<evidence type="ECO:0000256" key="1">
    <source>
        <dbReference type="ARBA" id="ARBA00023015"/>
    </source>
</evidence>
<dbReference type="PANTHER" id="PTHR46796:SF15">
    <property type="entry name" value="BLL1074 PROTEIN"/>
    <property type="match status" value="1"/>
</dbReference>
<dbReference type="EMBL" id="AP006618">
    <property type="protein sequence ID" value="BAD59313.1"/>
    <property type="molecule type" value="Genomic_DNA"/>
</dbReference>
<accession>Q5YR78</accession>
<dbReference type="InterPro" id="IPR046532">
    <property type="entry name" value="DUF6597"/>
</dbReference>
<dbReference type="AlphaFoldDB" id="Q5YR78"/>
<dbReference type="STRING" id="247156.NFA_44620"/>
<evidence type="ECO:0000313" key="6">
    <source>
        <dbReference type="Proteomes" id="UP000006820"/>
    </source>
</evidence>
<reference evidence="5 6" key="1">
    <citation type="journal article" date="2004" name="Proc. Natl. Acad. Sci. U.S.A.">
        <title>The complete genomic sequence of Nocardia farcinica IFM 10152.</title>
        <authorList>
            <person name="Ishikawa J."/>
            <person name="Yamashita A."/>
            <person name="Mikami Y."/>
            <person name="Hoshino Y."/>
            <person name="Kurita H."/>
            <person name="Hotta K."/>
            <person name="Shiba T."/>
            <person name="Hattori M."/>
        </authorList>
    </citation>
    <scope>NUCLEOTIDE SEQUENCE [LARGE SCALE GENOMIC DNA]</scope>
    <source>
        <strain evidence="5 6">IFM 10152</strain>
    </source>
</reference>
<dbReference type="RefSeq" id="WP_011210997.1">
    <property type="nucleotide sequence ID" value="NC_006361.1"/>
</dbReference>
<dbReference type="PROSITE" id="PS01124">
    <property type="entry name" value="HTH_ARAC_FAMILY_2"/>
    <property type="match status" value="1"/>
</dbReference>
<dbReference type="HOGENOM" id="CLU_066193_3_1_11"/>
<dbReference type="GO" id="GO:0043565">
    <property type="term" value="F:sequence-specific DNA binding"/>
    <property type="evidence" value="ECO:0007669"/>
    <property type="project" value="InterPro"/>
</dbReference>
<keyword evidence="6" id="KW-1185">Reference proteome</keyword>
<dbReference type="PROSITE" id="PS00041">
    <property type="entry name" value="HTH_ARAC_FAMILY_1"/>
    <property type="match status" value="1"/>
</dbReference>
<dbReference type="PANTHER" id="PTHR46796">
    <property type="entry name" value="HTH-TYPE TRANSCRIPTIONAL ACTIVATOR RHAS-RELATED"/>
    <property type="match status" value="1"/>
</dbReference>
<dbReference type="GeneID" id="61135071"/>
<name>Q5YR78_NOCFA</name>
<organism evidence="5 6">
    <name type="scientific">Nocardia farcinica (strain IFM 10152)</name>
    <dbReference type="NCBI Taxonomy" id="247156"/>
    <lineage>
        <taxon>Bacteria</taxon>
        <taxon>Bacillati</taxon>
        <taxon>Actinomycetota</taxon>
        <taxon>Actinomycetes</taxon>
        <taxon>Mycobacteriales</taxon>
        <taxon>Nocardiaceae</taxon>
        <taxon>Nocardia</taxon>
    </lineage>
</organism>
<proteinExistence type="predicted"/>
<dbReference type="OrthoDB" id="9815799at2"/>
<keyword evidence="2" id="KW-0238">DNA-binding</keyword>
<protein>
    <submittedName>
        <fullName evidence="5">Putative transcriptional regulator</fullName>
    </submittedName>
</protein>
<keyword evidence="1" id="KW-0805">Transcription regulation</keyword>
<dbReference type="KEGG" id="nfa:NFA_44620"/>
<dbReference type="InterPro" id="IPR018060">
    <property type="entry name" value="HTH_AraC"/>
</dbReference>
<evidence type="ECO:0000256" key="2">
    <source>
        <dbReference type="ARBA" id="ARBA00023125"/>
    </source>
</evidence>
<gene>
    <name evidence="5" type="ordered locus">NFA_44620</name>
</gene>
<dbReference type="Gene3D" id="1.10.10.60">
    <property type="entry name" value="Homeodomain-like"/>
    <property type="match status" value="1"/>
</dbReference>
<feature type="domain" description="HTH araC/xylS-type" evidence="4">
    <location>
        <begin position="137"/>
        <end position="234"/>
    </location>
</feature>
<dbReference type="InterPro" id="IPR018062">
    <property type="entry name" value="HTH_AraC-typ_CS"/>
</dbReference>
<dbReference type="eggNOG" id="COG2207">
    <property type="taxonomic scope" value="Bacteria"/>
</dbReference>
<dbReference type="Proteomes" id="UP000006820">
    <property type="component" value="Chromosome"/>
</dbReference>
<evidence type="ECO:0000256" key="3">
    <source>
        <dbReference type="ARBA" id="ARBA00023163"/>
    </source>
</evidence>
<keyword evidence="3" id="KW-0804">Transcription</keyword>
<evidence type="ECO:0000313" key="5">
    <source>
        <dbReference type="EMBL" id="BAD59313.1"/>
    </source>
</evidence>
<dbReference type="InterPro" id="IPR050204">
    <property type="entry name" value="AraC_XylS_family_regulators"/>
</dbReference>
<sequence>MADTAGAYRERPSRLDGAVLWTRTVRPGESVPVLPDGCIDLLWREGTVMVAGPDTGPHHSDSPPGTRFAGLRFFPGSAPALLGVPADELRDRRVDLVDLWPAARVRALAATVHAAPDPADGLEALALRLAADSAPPDPLLRAVVAALAAGATVAETADTVGLGARALHRRSLSAFGYGPKTLARILRMHRALAAARRGMSLAQAAFHAGYADQAHFSREVTQLAGVPPALLIGDRSADRAQGSGA</sequence>
<dbReference type="Pfam" id="PF12833">
    <property type="entry name" value="HTH_18"/>
    <property type="match status" value="1"/>
</dbReference>
<evidence type="ECO:0000259" key="4">
    <source>
        <dbReference type="PROSITE" id="PS01124"/>
    </source>
</evidence>
<dbReference type="Pfam" id="PF20240">
    <property type="entry name" value="DUF6597"/>
    <property type="match status" value="1"/>
</dbReference>